<dbReference type="GO" id="GO:0042802">
    <property type="term" value="F:identical protein binding"/>
    <property type="evidence" value="ECO:0007669"/>
    <property type="project" value="TreeGrafter"/>
</dbReference>
<evidence type="ECO:0000259" key="2">
    <source>
        <dbReference type="Pfam" id="PF14501"/>
    </source>
</evidence>
<dbReference type="OrthoDB" id="1771520at2"/>
<gene>
    <name evidence="3" type="ORF">SAMN02910417_01699</name>
</gene>
<protein>
    <submittedName>
        <fullName evidence="3">GHKL domain-containing protein</fullName>
    </submittedName>
</protein>
<dbReference type="AlphaFoldDB" id="A0A1G6BQV8"/>
<proteinExistence type="predicted"/>
<dbReference type="InterPro" id="IPR036890">
    <property type="entry name" value="HATPase_C_sf"/>
</dbReference>
<dbReference type="SUPFAM" id="SSF55874">
    <property type="entry name" value="ATPase domain of HSP90 chaperone/DNA topoisomerase II/histidine kinase"/>
    <property type="match status" value="1"/>
</dbReference>
<feature type="domain" description="Sensor histidine kinase NatK-like C-terminal" evidence="2">
    <location>
        <begin position="317"/>
        <end position="421"/>
    </location>
</feature>
<keyword evidence="1" id="KW-0812">Transmembrane</keyword>
<dbReference type="STRING" id="1732.SAMN02910417_01699"/>
<keyword evidence="4" id="KW-1185">Reference proteome</keyword>
<feature type="transmembrane region" description="Helical" evidence="1">
    <location>
        <begin position="75"/>
        <end position="95"/>
    </location>
</feature>
<dbReference type="PANTHER" id="PTHR40448:SF1">
    <property type="entry name" value="TWO-COMPONENT SENSOR HISTIDINE KINASE"/>
    <property type="match status" value="1"/>
</dbReference>
<dbReference type="Pfam" id="PF14501">
    <property type="entry name" value="HATPase_c_5"/>
    <property type="match status" value="1"/>
</dbReference>
<dbReference type="RefSeq" id="WP_090173935.1">
    <property type="nucleotide sequence ID" value="NZ_FMXR01000012.1"/>
</dbReference>
<feature type="transmembrane region" description="Helical" evidence="1">
    <location>
        <begin position="142"/>
        <end position="162"/>
    </location>
</feature>
<dbReference type="Proteomes" id="UP000199228">
    <property type="component" value="Unassembled WGS sequence"/>
</dbReference>
<accession>A0A1G6BQV8</accession>
<dbReference type="PANTHER" id="PTHR40448">
    <property type="entry name" value="TWO-COMPONENT SENSOR HISTIDINE KINASE"/>
    <property type="match status" value="1"/>
</dbReference>
<feature type="transmembrane region" description="Helical" evidence="1">
    <location>
        <begin position="177"/>
        <end position="196"/>
    </location>
</feature>
<organism evidence="3 4">
    <name type="scientific">Eubacterium oxidoreducens</name>
    <dbReference type="NCBI Taxonomy" id="1732"/>
    <lineage>
        <taxon>Bacteria</taxon>
        <taxon>Bacillati</taxon>
        <taxon>Bacillota</taxon>
        <taxon>Clostridia</taxon>
        <taxon>Eubacteriales</taxon>
        <taxon>Eubacteriaceae</taxon>
        <taxon>Eubacterium</taxon>
    </lineage>
</organism>
<evidence type="ECO:0000313" key="4">
    <source>
        <dbReference type="Proteomes" id="UP000199228"/>
    </source>
</evidence>
<keyword evidence="1" id="KW-1133">Transmembrane helix</keyword>
<sequence>MTNSRLRKMFLYLMVLAIIVQTLPIIFYFVYLETDYYIAFTTPFTTLVGLCVFCVLIALNLGVMKDYKKNKNVRVRWICGVLLMASLGVWCVSLMPGYRFFFLQEGANISLRLEIITMAFLIVGGIALGIELYFIYKKSYDVVILSIMLAYEWLLAVLLNTLRNLGTETTSYLRDSFLYLLPMIASVVAYLLWLFAKKYHISVNKNASRKLWKEYYEQQKDYFNKISLQDRNTKKFRHDMTNHLIAISDFVDKGMNEEAHVYLADLMKEIKEISDSQYDVGNEIINVLINYYLVFENKKPQIQVIGKIGEIESIKKKDLCVIFANLLKNARDAVCELEEDGKIYIELKRGRDFASFEIENSANISMQRIKEMKNGIYKTTQEDTQLHGYGLSNVKHVLQKIGGEIRISVKEASFQVLVMIPVGDKIC</sequence>
<dbReference type="Gene3D" id="3.30.565.10">
    <property type="entry name" value="Histidine kinase-like ATPase, C-terminal domain"/>
    <property type="match status" value="1"/>
</dbReference>
<feature type="transmembrane region" description="Helical" evidence="1">
    <location>
        <begin position="9"/>
        <end position="31"/>
    </location>
</feature>
<feature type="transmembrane region" description="Helical" evidence="1">
    <location>
        <begin position="37"/>
        <end position="63"/>
    </location>
</feature>
<feature type="transmembrane region" description="Helical" evidence="1">
    <location>
        <begin position="115"/>
        <end position="135"/>
    </location>
</feature>
<name>A0A1G6BQV8_EUBOX</name>
<evidence type="ECO:0000313" key="3">
    <source>
        <dbReference type="EMBL" id="SDB22998.1"/>
    </source>
</evidence>
<dbReference type="InterPro" id="IPR032834">
    <property type="entry name" value="NatK-like_C"/>
</dbReference>
<keyword evidence="1" id="KW-0472">Membrane</keyword>
<evidence type="ECO:0000256" key="1">
    <source>
        <dbReference type="SAM" id="Phobius"/>
    </source>
</evidence>
<reference evidence="3 4" key="1">
    <citation type="submission" date="2016-10" db="EMBL/GenBank/DDBJ databases">
        <authorList>
            <person name="de Groot N.N."/>
        </authorList>
    </citation>
    <scope>NUCLEOTIDE SEQUENCE [LARGE SCALE GENOMIC DNA]</scope>
    <source>
        <strain evidence="3 4">DSM 3217</strain>
    </source>
</reference>
<dbReference type="EMBL" id="FMXR01000012">
    <property type="protein sequence ID" value="SDB22998.1"/>
    <property type="molecule type" value="Genomic_DNA"/>
</dbReference>